<feature type="region of interest" description="Disordered" evidence="1">
    <location>
        <begin position="53"/>
        <end position="78"/>
    </location>
</feature>
<sequence length="135" mass="15636">MKRPNKPFIKKYKPRELFKPNHTNEERECHKCGGIGNSANNFLKKAKINEILETEDHNYKEEESYSESDIEESESSESNEINILNYKINNIDSIFKLREVNSNVPQFGTTDSCLKNIKDVKLHIMKHAKGIGYTS</sequence>
<organism evidence="2 3">
    <name type="scientific">Austropuccinia psidii MF-1</name>
    <dbReference type="NCBI Taxonomy" id="1389203"/>
    <lineage>
        <taxon>Eukaryota</taxon>
        <taxon>Fungi</taxon>
        <taxon>Dikarya</taxon>
        <taxon>Basidiomycota</taxon>
        <taxon>Pucciniomycotina</taxon>
        <taxon>Pucciniomycetes</taxon>
        <taxon>Pucciniales</taxon>
        <taxon>Sphaerophragmiaceae</taxon>
        <taxon>Austropuccinia</taxon>
    </lineage>
</organism>
<proteinExistence type="predicted"/>
<evidence type="ECO:0000256" key="1">
    <source>
        <dbReference type="SAM" id="MobiDB-lite"/>
    </source>
</evidence>
<protein>
    <submittedName>
        <fullName evidence="2">Uncharacterized protein</fullName>
    </submittedName>
</protein>
<evidence type="ECO:0000313" key="3">
    <source>
        <dbReference type="Proteomes" id="UP000765509"/>
    </source>
</evidence>
<gene>
    <name evidence="2" type="ORF">O181_046261</name>
</gene>
<reference evidence="2" key="1">
    <citation type="submission" date="2021-03" db="EMBL/GenBank/DDBJ databases">
        <title>Draft genome sequence of rust myrtle Austropuccinia psidii MF-1, a brazilian biotype.</title>
        <authorList>
            <person name="Quecine M.C."/>
            <person name="Pachon D.M.R."/>
            <person name="Bonatelli M.L."/>
            <person name="Correr F.H."/>
            <person name="Franceschini L.M."/>
            <person name="Leite T.F."/>
            <person name="Margarido G.R.A."/>
            <person name="Almeida C.A."/>
            <person name="Ferrarezi J.A."/>
            <person name="Labate C.A."/>
        </authorList>
    </citation>
    <scope>NUCLEOTIDE SEQUENCE</scope>
    <source>
        <strain evidence="2">MF-1</strain>
    </source>
</reference>
<dbReference type="Proteomes" id="UP000765509">
    <property type="component" value="Unassembled WGS sequence"/>
</dbReference>
<dbReference type="AlphaFoldDB" id="A0A9Q3HIG9"/>
<accession>A0A9Q3HIG9</accession>
<feature type="compositionally biased region" description="Acidic residues" evidence="1">
    <location>
        <begin position="64"/>
        <end position="77"/>
    </location>
</feature>
<dbReference type="EMBL" id="AVOT02019160">
    <property type="protein sequence ID" value="MBW0506546.1"/>
    <property type="molecule type" value="Genomic_DNA"/>
</dbReference>
<keyword evidence="3" id="KW-1185">Reference proteome</keyword>
<comment type="caution">
    <text evidence="2">The sequence shown here is derived from an EMBL/GenBank/DDBJ whole genome shotgun (WGS) entry which is preliminary data.</text>
</comment>
<feature type="compositionally biased region" description="Basic and acidic residues" evidence="1">
    <location>
        <begin position="53"/>
        <end position="63"/>
    </location>
</feature>
<evidence type="ECO:0000313" key="2">
    <source>
        <dbReference type="EMBL" id="MBW0506546.1"/>
    </source>
</evidence>
<name>A0A9Q3HIG9_9BASI</name>